<feature type="transmembrane region" description="Helical" evidence="6">
    <location>
        <begin position="200"/>
        <end position="219"/>
    </location>
</feature>
<dbReference type="EMBL" id="KV750533">
    <property type="protein sequence ID" value="OCL04355.1"/>
    <property type="molecule type" value="Genomic_DNA"/>
</dbReference>
<dbReference type="PANTHER" id="PTHR23501:SF198">
    <property type="entry name" value="AZOLE RESISTANCE PROTEIN 1-RELATED"/>
    <property type="match status" value="1"/>
</dbReference>
<dbReference type="Proteomes" id="UP000250140">
    <property type="component" value="Unassembled WGS sequence"/>
</dbReference>
<dbReference type="FunFam" id="1.20.1250.20:FF:000196">
    <property type="entry name" value="MFS toxin efflux pump (AflT)"/>
    <property type="match status" value="1"/>
</dbReference>
<feature type="transmembrane region" description="Helical" evidence="6">
    <location>
        <begin position="231"/>
        <end position="252"/>
    </location>
</feature>
<feature type="transmembrane region" description="Helical" evidence="6">
    <location>
        <begin position="161"/>
        <end position="179"/>
    </location>
</feature>
<keyword evidence="4 6" id="KW-0472">Membrane</keyword>
<feature type="transmembrane region" description="Helical" evidence="6">
    <location>
        <begin position="124"/>
        <end position="141"/>
    </location>
</feature>
<evidence type="ECO:0000256" key="5">
    <source>
        <dbReference type="SAM" id="MobiDB-lite"/>
    </source>
</evidence>
<dbReference type="Gene3D" id="1.20.1250.20">
    <property type="entry name" value="MFS general substrate transporter like domains"/>
    <property type="match status" value="1"/>
</dbReference>
<evidence type="ECO:0000259" key="8">
    <source>
        <dbReference type="PROSITE" id="PS50850"/>
    </source>
</evidence>
<evidence type="ECO:0000313" key="9">
    <source>
        <dbReference type="EMBL" id="OCL04355.1"/>
    </source>
</evidence>
<dbReference type="PANTHER" id="PTHR23501">
    <property type="entry name" value="MAJOR FACILITATOR SUPERFAMILY"/>
    <property type="match status" value="1"/>
</dbReference>
<evidence type="ECO:0000313" key="10">
    <source>
        <dbReference type="Proteomes" id="UP000250140"/>
    </source>
</evidence>
<dbReference type="CDD" id="cd17502">
    <property type="entry name" value="MFS_Azr1_MDR_like"/>
    <property type="match status" value="1"/>
</dbReference>
<evidence type="ECO:0000256" key="4">
    <source>
        <dbReference type="ARBA" id="ARBA00023136"/>
    </source>
</evidence>
<protein>
    <submittedName>
        <fullName evidence="9">MFS general substrate transporter</fullName>
    </submittedName>
</protein>
<dbReference type="Pfam" id="PF07690">
    <property type="entry name" value="MFS_1"/>
    <property type="match status" value="1"/>
</dbReference>
<dbReference type="InterPro" id="IPR020846">
    <property type="entry name" value="MFS_dom"/>
</dbReference>
<evidence type="ECO:0000256" key="6">
    <source>
        <dbReference type="SAM" id="Phobius"/>
    </source>
</evidence>
<feature type="transmembrane region" description="Helical" evidence="6">
    <location>
        <begin position="272"/>
        <end position="293"/>
    </location>
</feature>
<keyword evidence="7" id="KW-0732">Signal</keyword>
<feature type="domain" description="Major facilitator superfamily (MFS) profile" evidence="8">
    <location>
        <begin position="4"/>
        <end position="493"/>
    </location>
</feature>
<feature type="region of interest" description="Disordered" evidence="5">
    <location>
        <begin position="495"/>
        <end position="514"/>
    </location>
</feature>
<feature type="signal peptide" evidence="7">
    <location>
        <begin position="1"/>
        <end position="16"/>
    </location>
</feature>
<evidence type="ECO:0000256" key="1">
    <source>
        <dbReference type="ARBA" id="ARBA00004141"/>
    </source>
</evidence>
<keyword evidence="10" id="KW-1185">Reference proteome</keyword>
<feature type="transmembrane region" description="Helical" evidence="6">
    <location>
        <begin position="69"/>
        <end position="88"/>
    </location>
</feature>
<feature type="transmembrane region" description="Helical" evidence="6">
    <location>
        <begin position="313"/>
        <end position="333"/>
    </location>
</feature>
<accession>A0A8E2JP10</accession>
<feature type="transmembrane region" description="Helical" evidence="6">
    <location>
        <begin position="94"/>
        <end position="117"/>
    </location>
</feature>
<name>A0A8E2JP10_9PEZI</name>
<dbReference type="InterPro" id="IPR011701">
    <property type="entry name" value="MFS"/>
</dbReference>
<dbReference type="PROSITE" id="PS50850">
    <property type="entry name" value="MFS"/>
    <property type="match status" value="1"/>
</dbReference>
<gene>
    <name evidence="9" type="ORF">AOQ84DRAFT_324527</name>
</gene>
<feature type="transmembrane region" description="Helical" evidence="6">
    <location>
        <begin position="340"/>
        <end position="359"/>
    </location>
</feature>
<dbReference type="AlphaFoldDB" id="A0A8E2JP10"/>
<dbReference type="OrthoDB" id="10021397at2759"/>
<feature type="transmembrane region" description="Helical" evidence="6">
    <location>
        <begin position="470"/>
        <end position="488"/>
    </location>
</feature>
<evidence type="ECO:0000256" key="3">
    <source>
        <dbReference type="ARBA" id="ARBA00022989"/>
    </source>
</evidence>
<organism evidence="9 10">
    <name type="scientific">Glonium stellatum</name>
    <dbReference type="NCBI Taxonomy" id="574774"/>
    <lineage>
        <taxon>Eukaryota</taxon>
        <taxon>Fungi</taxon>
        <taxon>Dikarya</taxon>
        <taxon>Ascomycota</taxon>
        <taxon>Pezizomycotina</taxon>
        <taxon>Dothideomycetes</taxon>
        <taxon>Pleosporomycetidae</taxon>
        <taxon>Gloniales</taxon>
        <taxon>Gloniaceae</taxon>
        <taxon>Glonium</taxon>
    </lineage>
</organism>
<feature type="chain" id="PRO_5034944533" evidence="7">
    <location>
        <begin position="17"/>
        <end position="514"/>
    </location>
</feature>
<keyword evidence="3 6" id="KW-1133">Transmembrane helix</keyword>
<sequence>MVMLTISLMLAVFIMALDTTILSTAVPSITSNFHSINDIGWYSGAYLLPLMSLQPTFGKVYSFFNIKAIFIGALVVFEAGSIICATAPSSSALIVGRAVAGLGAAAIYSGGMTIIGFSVPLSRISIFLATLSSMSAIASVAGPPLGGVFTDSRKLTWRFCFWINLPFGGMSVLMFMLAFRAPARQAVQLKFHEKVARMDLGGTSLFISSMVCLFLALQWGGIKYSWSDSRVWGLVLGFGLLMIAFVVLQLYLVENATIPPRIFRRRSVTSSLLVAALISTGFSTHTYYLPFYFQSAKGTTAAGSGVRLLPSLLSLTVAELAVGSAVTVLGIYLPFIWTGTALFTIAAGLLCTLAVGTSAGRLVGYQILAGAGVGSSMQLCATAVRASVDEKDIPTASALSVFAPFFGGSLAASIAQNIFRSALVHSLQNSPLKAETATIVAAGARAGVNAVPDSLKETVMEAYNYAVTRSFIFAAVSGGLGFLCSLGIKWRNIKEEKNAGDDREEEGNKDGTSR</sequence>
<proteinExistence type="predicted"/>
<dbReference type="GO" id="GO:0022857">
    <property type="term" value="F:transmembrane transporter activity"/>
    <property type="evidence" value="ECO:0007669"/>
    <property type="project" value="InterPro"/>
</dbReference>
<feature type="transmembrane region" description="Helical" evidence="6">
    <location>
        <begin position="39"/>
        <end position="57"/>
    </location>
</feature>
<dbReference type="GO" id="GO:0005886">
    <property type="term" value="C:plasma membrane"/>
    <property type="evidence" value="ECO:0007669"/>
    <property type="project" value="TreeGrafter"/>
</dbReference>
<evidence type="ECO:0000256" key="2">
    <source>
        <dbReference type="ARBA" id="ARBA00022692"/>
    </source>
</evidence>
<evidence type="ECO:0000256" key="7">
    <source>
        <dbReference type="SAM" id="SignalP"/>
    </source>
</evidence>
<keyword evidence="2 6" id="KW-0812">Transmembrane</keyword>
<feature type="transmembrane region" description="Helical" evidence="6">
    <location>
        <begin position="396"/>
        <end position="419"/>
    </location>
</feature>
<feature type="transmembrane region" description="Helical" evidence="6">
    <location>
        <begin position="365"/>
        <end position="384"/>
    </location>
</feature>
<dbReference type="InterPro" id="IPR036259">
    <property type="entry name" value="MFS_trans_sf"/>
</dbReference>
<comment type="subcellular location">
    <subcellularLocation>
        <location evidence="1">Membrane</location>
        <topology evidence="1">Multi-pass membrane protein</topology>
    </subcellularLocation>
</comment>
<dbReference type="SUPFAM" id="SSF103473">
    <property type="entry name" value="MFS general substrate transporter"/>
    <property type="match status" value="1"/>
</dbReference>
<reference evidence="9 10" key="1">
    <citation type="journal article" date="2016" name="Nat. Commun.">
        <title>Ectomycorrhizal ecology is imprinted in the genome of the dominant symbiotic fungus Cenococcum geophilum.</title>
        <authorList>
            <consortium name="DOE Joint Genome Institute"/>
            <person name="Peter M."/>
            <person name="Kohler A."/>
            <person name="Ohm R.A."/>
            <person name="Kuo A."/>
            <person name="Krutzmann J."/>
            <person name="Morin E."/>
            <person name="Arend M."/>
            <person name="Barry K.W."/>
            <person name="Binder M."/>
            <person name="Choi C."/>
            <person name="Clum A."/>
            <person name="Copeland A."/>
            <person name="Grisel N."/>
            <person name="Haridas S."/>
            <person name="Kipfer T."/>
            <person name="LaButti K."/>
            <person name="Lindquist E."/>
            <person name="Lipzen A."/>
            <person name="Maire R."/>
            <person name="Meier B."/>
            <person name="Mihaltcheva S."/>
            <person name="Molinier V."/>
            <person name="Murat C."/>
            <person name="Poggeler S."/>
            <person name="Quandt C.A."/>
            <person name="Sperisen C."/>
            <person name="Tritt A."/>
            <person name="Tisserant E."/>
            <person name="Crous P.W."/>
            <person name="Henrissat B."/>
            <person name="Nehls U."/>
            <person name="Egli S."/>
            <person name="Spatafora J.W."/>
            <person name="Grigoriev I.V."/>
            <person name="Martin F.M."/>
        </authorList>
    </citation>
    <scope>NUCLEOTIDE SEQUENCE [LARGE SCALE GENOMIC DNA]</scope>
    <source>
        <strain evidence="9 10">CBS 207.34</strain>
    </source>
</reference>